<evidence type="ECO:0000256" key="1">
    <source>
        <dbReference type="ARBA" id="ARBA00022490"/>
    </source>
</evidence>
<sequence length="333" mass="36852">MISENNILDTLEILPGTQTNITIHDRPITDVRFNKDGDLLFSASKDASVCLIRPEGQIVGTFDGHIGSIQSIDMTEDSTKLVSGGADKSLLFWDVNSGEKLTHIKYENVVRSVSYVNDNLVLISCDDTFQKKPFLGLVDSRSFETIKQINLKAVPTKAISHFSQNYIVFSDIEGHVHMLDIRTGDEILCKKAHTSRINSLRNSFCKSFFVTASDDAQTKIIDYNDLNEVKSFVSQDPINSAAIFRTNDKIICGGGITARDVATTRIKSNFTVNVYDIVTTEHVGSYLTHFGTINCIDVHPTSSCYASGGEEGIVCIVNFGDDFDEAPFTFFDE</sequence>
<evidence type="ECO:0000256" key="5">
    <source>
        <dbReference type="ARBA" id="ARBA00022917"/>
    </source>
</evidence>
<dbReference type="OrthoDB" id="24966at2759"/>
<dbReference type="GO" id="GO:0003723">
    <property type="term" value="F:RNA binding"/>
    <property type="evidence" value="ECO:0007669"/>
    <property type="project" value="TreeGrafter"/>
</dbReference>
<proteinExistence type="inferred from homology"/>
<dbReference type="PROSITE" id="PS00678">
    <property type="entry name" value="WD_REPEATS_1"/>
    <property type="match status" value="1"/>
</dbReference>
<dbReference type="AlphaFoldDB" id="J9DNI5"/>
<gene>
    <name evidence="9" type="ORF">EDEG_01612</name>
</gene>
<dbReference type="VEuPathDB" id="MicrosporidiaDB:EDEG_01612"/>
<evidence type="ECO:0000313" key="9">
    <source>
        <dbReference type="EMBL" id="EJW04090.1"/>
    </source>
</evidence>
<comment type="caution">
    <text evidence="9">The sequence shown here is derived from an EMBL/GenBank/DDBJ whole genome shotgun (WGS) entry which is preliminary data.</text>
</comment>
<dbReference type="OMA" id="VWFSHNG"/>
<reference evidence="9 10" key="1">
    <citation type="submission" date="2011-08" db="EMBL/GenBank/DDBJ databases">
        <authorList>
            <person name="Liu Z.J."/>
            <person name="Shi F.L."/>
            <person name="Lu J.Q."/>
            <person name="Li M."/>
            <person name="Wang Z.L."/>
        </authorList>
    </citation>
    <scope>NUCLEOTIDE SEQUENCE [LARGE SCALE GENOMIC DNA]</scope>
    <source>
        <strain evidence="9 10">USNM 41457</strain>
    </source>
</reference>
<dbReference type="EMBL" id="AFBI03000024">
    <property type="protein sequence ID" value="EJW04090.1"/>
    <property type="molecule type" value="Genomic_DNA"/>
</dbReference>
<dbReference type="GO" id="GO:0071541">
    <property type="term" value="C:eukaryotic translation initiation factor 3 complex, eIF3m"/>
    <property type="evidence" value="ECO:0007669"/>
    <property type="project" value="TreeGrafter"/>
</dbReference>
<evidence type="ECO:0000256" key="7">
    <source>
        <dbReference type="ARBA" id="ARBA00040390"/>
    </source>
</evidence>
<dbReference type="GO" id="GO:0003743">
    <property type="term" value="F:translation initiation factor activity"/>
    <property type="evidence" value="ECO:0007669"/>
    <property type="project" value="UniProtKB-KW"/>
</dbReference>
<feature type="repeat" description="WD" evidence="8">
    <location>
        <begin position="62"/>
        <end position="103"/>
    </location>
</feature>
<evidence type="ECO:0000313" key="10">
    <source>
        <dbReference type="Proteomes" id="UP000003163"/>
    </source>
</evidence>
<name>J9DNI5_EDHAE</name>
<evidence type="ECO:0000256" key="3">
    <source>
        <dbReference type="ARBA" id="ARBA00022574"/>
    </source>
</evidence>
<evidence type="ECO:0000256" key="2">
    <source>
        <dbReference type="ARBA" id="ARBA00022540"/>
    </source>
</evidence>
<dbReference type="Gene3D" id="2.130.10.10">
    <property type="entry name" value="YVTN repeat-like/Quinoprotein amine dehydrogenase"/>
    <property type="match status" value="1"/>
</dbReference>
<accession>J9DNI5</accession>
<organism evidence="9 10">
    <name type="scientific">Edhazardia aedis (strain USNM 41457)</name>
    <name type="common">Microsporidian parasite</name>
    <dbReference type="NCBI Taxonomy" id="1003232"/>
    <lineage>
        <taxon>Eukaryota</taxon>
        <taxon>Fungi</taxon>
        <taxon>Fungi incertae sedis</taxon>
        <taxon>Microsporidia</taxon>
        <taxon>Edhazardia</taxon>
    </lineage>
</organism>
<dbReference type="InterPro" id="IPR036322">
    <property type="entry name" value="WD40_repeat_dom_sf"/>
</dbReference>
<dbReference type="PANTHER" id="PTHR19877:SF1">
    <property type="entry name" value="EUKARYOTIC TRANSLATION INITIATION FACTOR 3 SUBUNIT I"/>
    <property type="match status" value="1"/>
</dbReference>
<reference evidence="10" key="2">
    <citation type="submission" date="2015-07" db="EMBL/GenBank/DDBJ databases">
        <title>Contrasting host-pathogen interactions and genome evolution in two generalist and specialist microsporidian pathogens of mosquitoes.</title>
        <authorList>
            <consortium name="The Broad Institute Genomics Platform"/>
            <consortium name="The Broad Institute Genome Sequencing Center for Infectious Disease"/>
            <person name="Cuomo C.A."/>
            <person name="Sanscrainte N.D."/>
            <person name="Goldberg J.M."/>
            <person name="Heiman D."/>
            <person name="Young S."/>
            <person name="Zeng Q."/>
            <person name="Becnel J.J."/>
            <person name="Birren B.W."/>
        </authorList>
    </citation>
    <scope>NUCLEOTIDE SEQUENCE [LARGE SCALE GENOMIC DNA]</scope>
    <source>
        <strain evidence="10">USNM 41457</strain>
    </source>
</reference>
<dbReference type="STRING" id="1003232.J9DNI5"/>
<dbReference type="InterPro" id="IPR027525">
    <property type="entry name" value="eIF3i"/>
</dbReference>
<keyword evidence="2" id="KW-0396">Initiation factor</keyword>
<dbReference type="InterPro" id="IPR019775">
    <property type="entry name" value="WD40_repeat_CS"/>
</dbReference>
<protein>
    <recommendedName>
        <fullName evidence="7">Serine-threonine kinase receptor-associated protein</fullName>
    </recommendedName>
</protein>
<keyword evidence="4" id="KW-0677">Repeat</keyword>
<dbReference type="InParanoid" id="J9DNI5"/>
<dbReference type="PROSITE" id="PS50294">
    <property type="entry name" value="WD_REPEATS_REGION"/>
    <property type="match status" value="1"/>
</dbReference>
<evidence type="ECO:0000256" key="4">
    <source>
        <dbReference type="ARBA" id="ARBA00022737"/>
    </source>
</evidence>
<keyword evidence="5" id="KW-0648">Protein biosynthesis</keyword>
<comment type="similarity">
    <text evidence="6">Belongs to the WD repeat STRAP family.</text>
</comment>
<dbReference type="Proteomes" id="UP000003163">
    <property type="component" value="Unassembled WGS sequence"/>
</dbReference>
<evidence type="ECO:0000256" key="6">
    <source>
        <dbReference type="ARBA" id="ARBA00038394"/>
    </source>
</evidence>
<dbReference type="GO" id="GO:0002183">
    <property type="term" value="P:cytoplasmic translational initiation"/>
    <property type="evidence" value="ECO:0007669"/>
    <property type="project" value="TreeGrafter"/>
</dbReference>
<dbReference type="FunCoup" id="J9DNI5">
    <property type="interactions" value="242"/>
</dbReference>
<dbReference type="PANTHER" id="PTHR19877">
    <property type="entry name" value="EUKARYOTIC TRANSLATION INITIATION FACTOR 3 SUBUNIT I"/>
    <property type="match status" value="1"/>
</dbReference>
<evidence type="ECO:0000256" key="8">
    <source>
        <dbReference type="PROSITE-ProRule" id="PRU00221"/>
    </source>
</evidence>
<keyword evidence="1" id="KW-0963">Cytoplasm</keyword>
<dbReference type="PROSITE" id="PS50082">
    <property type="entry name" value="WD_REPEATS_2"/>
    <property type="match status" value="1"/>
</dbReference>
<keyword evidence="3 8" id="KW-0853">WD repeat</keyword>
<dbReference type="SMART" id="SM00320">
    <property type="entry name" value="WD40"/>
    <property type="match status" value="4"/>
</dbReference>
<dbReference type="Pfam" id="PF24805">
    <property type="entry name" value="EIF3I"/>
    <property type="match status" value="1"/>
</dbReference>
<dbReference type="InterPro" id="IPR001680">
    <property type="entry name" value="WD40_rpt"/>
</dbReference>
<dbReference type="InterPro" id="IPR015943">
    <property type="entry name" value="WD40/YVTN_repeat-like_dom_sf"/>
</dbReference>
<dbReference type="SUPFAM" id="SSF50978">
    <property type="entry name" value="WD40 repeat-like"/>
    <property type="match status" value="1"/>
</dbReference>
<dbReference type="HOGENOM" id="CLU_043845_0_1_1"/>
<keyword evidence="10" id="KW-1185">Reference proteome</keyword>